<dbReference type="EMBL" id="JARAOO010000006">
    <property type="protein sequence ID" value="KAJ7965882.1"/>
    <property type="molecule type" value="Genomic_DNA"/>
</dbReference>
<comment type="caution">
    <text evidence="9">The sequence shown here is derived from an EMBL/GenBank/DDBJ whole genome shotgun (WGS) entry which is preliminary data.</text>
</comment>
<keyword evidence="10" id="KW-1185">Reference proteome</keyword>
<protein>
    <submittedName>
        <fullName evidence="9">Alpha-glucan water dikinase, chloroplastic</fullName>
    </submittedName>
</protein>
<reference evidence="9" key="1">
    <citation type="journal article" date="2023" name="Science">
        <title>Elucidation of the pathway for biosynthesis of saponin adjuvants from the soapbark tree.</title>
        <authorList>
            <person name="Reed J."/>
            <person name="Orme A."/>
            <person name="El-Demerdash A."/>
            <person name="Owen C."/>
            <person name="Martin L.B.B."/>
            <person name="Misra R.C."/>
            <person name="Kikuchi S."/>
            <person name="Rejzek M."/>
            <person name="Martin A.C."/>
            <person name="Harkess A."/>
            <person name="Leebens-Mack J."/>
            <person name="Louveau T."/>
            <person name="Stephenson M.J."/>
            <person name="Osbourn A."/>
        </authorList>
    </citation>
    <scope>NUCLEOTIDE SEQUENCE</scope>
    <source>
        <strain evidence="9">S10</strain>
    </source>
</reference>
<dbReference type="Proteomes" id="UP001163823">
    <property type="component" value="Chromosome 6"/>
</dbReference>
<keyword evidence="2" id="KW-0808">Transferase</keyword>
<evidence type="ECO:0000256" key="5">
    <source>
        <dbReference type="ARBA" id="ARBA00022777"/>
    </source>
</evidence>
<organism evidence="9 10">
    <name type="scientific">Quillaja saponaria</name>
    <name type="common">Soap bark tree</name>
    <dbReference type="NCBI Taxonomy" id="32244"/>
    <lineage>
        <taxon>Eukaryota</taxon>
        <taxon>Viridiplantae</taxon>
        <taxon>Streptophyta</taxon>
        <taxon>Embryophyta</taxon>
        <taxon>Tracheophyta</taxon>
        <taxon>Spermatophyta</taxon>
        <taxon>Magnoliopsida</taxon>
        <taxon>eudicotyledons</taxon>
        <taxon>Gunneridae</taxon>
        <taxon>Pentapetalae</taxon>
        <taxon>rosids</taxon>
        <taxon>fabids</taxon>
        <taxon>Fabales</taxon>
        <taxon>Quillajaceae</taxon>
        <taxon>Quillaja</taxon>
    </lineage>
</organism>
<keyword evidence="3" id="KW-0479">Metal-binding</keyword>
<comment type="cofactor">
    <cofactor evidence="1">
        <name>Mg(2+)</name>
        <dbReference type="ChEBI" id="CHEBI:18420"/>
    </cofactor>
</comment>
<keyword evidence="4" id="KW-0547">Nucleotide-binding</keyword>
<dbReference type="GO" id="GO:0005524">
    <property type="term" value="F:ATP binding"/>
    <property type="evidence" value="ECO:0007669"/>
    <property type="project" value="UniProtKB-KW"/>
</dbReference>
<evidence type="ECO:0000256" key="7">
    <source>
        <dbReference type="ARBA" id="ARBA00022842"/>
    </source>
</evidence>
<keyword evidence="5" id="KW-0418">Kinase</keyword>
<dbReference type="InterPro" id="IPR054481">
    <property type="entry name" value="GWD1_pHisD"/>
</dbReference>
<evidence type="ECO:0000256" key="4">
    <source>
        <dbReference type="ARBA" id="ARBA00022741"/>
    </source>
</evidence>
<feature type="domain" description="Alpha-glucan water dikinase phosphohistidine-like" evidence="8">
    <location>
        <begin position="110"/>
        <end position="219"/>
    </location>
</feature>
<evidence type="ECO:0000256" key="3">
    <source>
        <dbReference type="ARBA" id="ARBA00022723"/>
    </source>
</evidence>
<evidence type="ECO:0000313" key="10">
    <source>
        <dbReference type="Proteomes" id="UP001163823"/>
    </source>
</evidence>
<gene>
    <name evidence="9" type="ORF">O6P43_015441</name>
</gene>
<name>A0AAD7LXD0_QUISA</name>
<evidence type="ECO:0000256" key="6">
    <source>
        <dbReference type="ARBA" id="ARBA00022840"/>
    </source>
</evidence>
<dbReference type="PANTHER" id="PTHR46999:SF4">
    <property type="entry name" value="ALPHA-GLUCAN WATER DIKINASE 2"/>
    <property type="match status" value="1"/>
</dbReference>
<accession>A0AAD7LXD0</accession>
<evidence type="ECO:0000313" key="9">
    <source>
        <dbReference type="EMBL" id="KAJ7965882.1"/>
    </source>
</evidence>
<evidence type="ECO:0000259" key="8">
    <source>
        <dbReference type="Pfam" id="PF22973"/>
    </source>
</evidence>
<dbReference type="AlphaFoldDB" id="A0AAD7LXD0"/>
<dbReference type="GO" id="GO:0046872">
    <property type="term" value="F:metal ion binding"/>
    <property type="evidence" value="ECO:0007669"/>
    <property type="project" value="UniProtKB-KW"/>
</dbReference>
<proteinExistence type="predicted"/>
<sequence length="226" mass="25544">MHVNCKQRNLIYCTKDWYRICESCKASDSQWALQTKAILDRLQLVLAERSQYHHKKIQPSVQYLGNFLGVQKLAIDTFTEELIRVGSSAILSILINHFDPILRKATNLGCWQVISPEEVSGFVTSVNELSTIQNKVYRKPTIIVAKRIAGDEEIPEGVVAVLTTDTPDVLSHVSIRARNNKVCFATCFDQNVFMDLSGKEGKAISIRLLPTNLMIRLVQNLPILKF</sequence>
<dbReference type="GO" id="GO:0016301">
    <property type="term" value="F:kinase activity"/>
    <property type="evidence" value="ECO:0007669"/>
    <property type="project" value="UniProtKB-KW"/>
</dbReference>
<dbReference type="Pfam" id="PF22973">
    <property type="entry name" value="GWD1_pHisD"/>
    <property type="match status" value="1"/>
</dbReference>
<dbReference type="PANTHER" id="PTHR46999">
    <property type="entry name" value="ALPHA-GLUCAN WATER DIKINASE 1, CHLOROPLASTIC-RELATED"/>
    <property type="match status" value="1"/>
</dbReference>
<evidence type="ECO:0000256" key="1">
    <source>
        <dbReference type="ARBA" id="ARBA00001946"/>
    </source>
</evidence>
<evidence type="ECO:0000256" key="2">
    <source>
        <dbReference type="ARBA" id="ARBA00022679"/>
    </source>
</evidence>
<keyword evidence="6" id="KW-0067">ATP-binding</keyword>
<keyword evidence="7" id="KW-0460">Magnesium</keyword>
<dbReference type="KEGG" id="qsa:O6P43_015441"/>